<dbReference type="AlphaFoldDB" id="A0AA96VKV2"/>
<dbReference type="KEGG" id="sins:PW252_03115"/>
<dbReference type="EMBL" id="CP118735">
    <property type="protein sequence ID" value="WNY51652.1"/>
    <property type="molecule type" value="Genomic_DNA"/>
</dbReference>
<gene>
    <name evidence="1" type="ORF">PW252_03115</name>
</gene>
<proteinExistence type="predicted"/>
<sequence>MDEQEHLAELALNLRYTLNAKKVSPNKLSKKKQKEKVRKVFNASKQIKLNKPTDMLARIEKLNAHFRNR</sequence>
<organism evidence="1">
    <name type="scientific">Streptococcus iners</name>
    <dbReference type="NCBI Taxonomy" id="3028084"/>
    <lineage>
        <taxon>Bacteria</taxon>
        <taxon>Bacillati</taxon>
        <taxon>Bacillota</taxon>
        <taxon>Bacilli</taxon>
        <taxon>Lactobacillales</taxon>
        <taxon>Streptococcaceae</taxon>
        <taxon>Streptococcus</taxon>
    </lineage>
</organism>
<accession>A0AA96VKV2</accession>
<evidence type="ECO:0000313" key="1">
    <source>
        <dbReference type="EMBL" id="WNY51652.1"/>
    </source>
</evidence>
<protein>
    <submittedName>
        <fullName evidence="1">Uncharacterized protein</fullName>
    </submittedName>
</protein>
<dbReference type="RefSeq" id="WP_248050631.1">
    <property type="nucleotide sequence ID" value="NZ_CP118735.1"/>
</dbReference>
<reference evidence="1" key="1">
    <citation type="submission" date="2023-02" db="EMBL/GenBank/DDBJ databases">
        <title>Streptococcus sp. Genome Sequencing and Assembly.</title>
        <authorList>
            <person name="Shore S.M."/>
            <person name="Nicholson T.L."/>
        </authorList>
    </citation>
    <scope>NUCLEOTIDE SEQUENCE</scope>
    <source>
        <strain evidence="1">29887</strain>
    </source>
</reference>
<name>A0AA96VKV2_9STRE</name>